<gene>
    <name evidence="6" type="ORF">KL86PLE_130450</name>
</gene>
<dbReference type="RefSeq" id="WP_288199898.1">
    <property type="nucleotide sequence ID" value="NZ_LT608334.1"/>
</dbReference>
<evidence type="ECO:0000256" key="4">
    <source>
        <dbReference type="SAM" id="SignalP"/>
    </source>
</evidence>
<feature type="signal peptide" evidence="4">
    <location>
        <begin position="1"/>
        <end position="22"/>
    </location>
</feature>
<dbReference type="Pfam" id="PF13407">
    <property type="entry name" value="Peripla_BP_4"/>
    <property type="match status" value="1"/>
</dbReference>
<evidence type="ECO:0000313" key="6">
    <source>
        <dbReference type="EMBL" id="SCM75042.1"/>
    </source>
</evidence>
<dbReference type="EMBL" id="FMJD01000005">
    <property type="protein sequence ID" value="SCM75042.1"/>
    <property type="molecule type" value="Genomic_DNA"/>
</dbReference>
<dbReference type="GO" id="GO:0030246">
    <property type="term" value="F:carbohydrate binding"/>
    <property type="evidence" value="ECO:0007669"/>
    <property type="project" value="UniProtKB-ARBA"/>
</dbReference>
<sequence>MKPATYLMAAAAFALAAVPAIAADKVPARVGITVGTLGNPFFVPLVAGAKDTVAKAAPEADVTVIGADYDLNKQATQIDNFIASGVELIMINSVDANAIAPAIEKAKAAGITVGAFDVSAKGADVTVMTNNVQAGEIACKYLADQLKGKGDVVIINGPPISSIIDRVTGCKNAFAGYPDINILSDNQDGKASRDGGFAVMQGLLTRFPHIDAVFGANDPTALGADLAAKQLNRQEMIIAGVDGAPDVVAALKSGETRIVASSSQDPYAMAARATEMALAVFRGEAQPSEPVLLDTKLVTADNVDGYIGWDAER</sequence>
<protein>
    <submittedName>
        <fullName evidence="6">Putative amino acid ABC trabsporter, RbsB-like substrate-binding protein</fullName>
    </submittedName>
</protein>
<name>A0A212LBW1_9HYPH</name>
<feature type="domain" description="Periplasmic binding protein" evidence="5">
    <location>
        <begin position="30"/>
        <end position="284"/>
    </location>
</feature>
<keyword evidence="3 4" id="KW-0732">Signal</keyword>
<dbReference type="AlphaFoldDB" id="A0A212LBW1"/>
<dbReference type="SUPFAM" id="SSF53822">
    <property type="entry name" value="Periplasmic binding protein-like I"/>
    <property type="match status" value="1"/>
</dbReference>
<comment type="subcellular location">
    <subcellularLocation>
        <location evidence="1">Cell envelope</location>
    </subcellularLocation>
</comment>
<dbReference type="GO" id="GO:0030313">
    <property type="term" value="C:cell envelope"/>
    <property type="evidence" value="ECO:0007669"/>
    <property type="project" value="UniProtKB-SubCell"/>
</dbReference>
<dbReference type="InterPro" id="IPR028082">
    <property type="entry name" value="Peripla_BP_I"/>
</dbReference>
<dbReference type="CDD" id="cd06321">
    <property type="entry name" value="PBP1_ABC_sugar_binding-like"/>
    <property type="match status" value="1"/>
</dbReference>
<organism evidence="6">
    <name type="scientific">uncultured Pleomorphomonas sp</name>
    <dbReference type="NCBI Taxonomy" id="442121"/>
    <lineage>
        <taxon>Bacteria</taxon>
        <taxon>Pseudomonadati</taxon>
        <taxon>Pseudomonadota</taxon>
        <taxon>Alphaproteobacteria</taxon>
        <taxon>Hyphomicrobiales</taxon>
        <taxon>Pleomorphomonadaceae</taxon>
        <taxon>Pleomorphomonas</taxon>
        <taxon>environmental samples</taxon>
    </lineage>
</organism>
<dbReference type="PANTHER" id="PTHR46847">
    <property type="entry name" value="D-ALLOSE-BINDING PERIPLASMIC PROTEIN-RELATED"/>
    <property type="match status" value="1"/>
</dbReference>
<evidence type="ECO:0000256" key="1">
    <source>
        <dbReference type="ARBA" id="ARBA00004196"/>
    </source>
</evidence>
<evidence type="ECO:0000256" key="2">
    <source>
        <dbReference type="ARBA" id="ARBA00007639"/>
    </source>
</evidence>
<dbReference type="PANTHER" id="PTHR46847:SF2">
    <property type="entry name" value="ABC TRANSPORTER SUGAR-BINDING PROTEIN"/>
    <property type="match status" value="1"/>
</dbReference>
<evidence type="ECO:0000256" key="3">
    <source>
        <dbReference type="ARBA" id="ARBA00022729"/>
    </source>
</evidence>
<evidence type="ECO:0000259" key="5">
    <source>
        <dbReference type="Pfam" id="PF13407"/>
    </source>
</evidence>
<comment type="similarity">
    <text evidence="2">Belongs to the bacterial solute-binding protein 2 family.</text>
</comment>
<dbReference type="Gene3D" id="3.40.50.2300">
    <property type="match status" value="2"/>
</dbReference>
<reference evidence="6" key="1">
    <citation type="submission" date="2016-08" db="EMBL/GenBank/DDBJ databases">
        <authorList>
            <person name="Seilhamer J.J."/>
        </authorList>
    </citation>
    <scope>NUCLEOTIDE SEQUENCE</scope>
    <source>
        <strain evidence="6">86</strain>
    </source>
</reference>
<proteinExistence type="inferred from homology"/>
<accession>A0A212LBW1</accession>
<dbReference type="InterPro" id="IPR025997">
    <property type="entry name" value="SBP_2_dom"/>
</dbReference>
<feature type="chain" id="PRO_5012126119" evidence="4">
    <location>
        <begin position="23"/>
        <end position="313"/>
    </location>
</feature>